<keyword evidence="1" id="KW-1133">Transmembrane helix</keyword>
<name>A0A4S4A7A4_9RHOO</name>
<sequence>MKFNPSLYVNSSHPALKEFWWMMKGTFIASALLSAMAFISSKIGLTRSEIYLSFIGSVDDKFPGIGSIVFTSPDPLSWRLFFVLLWIVVPYFALRLAVAGLKSPRSDMAPLKLLVIVISASVFGGLVVWTMLFSEKPSVPMVVSRGSGLIYLLNYNYISLCVGGWIFMVFIVFWVGFLPKLFRDAFFGFVDFGGKK</sequence>
<evidence type="ECO:0000313" key="3">
    <source>
        <dbReference type="Proteomes" id="UP000307956"/>
    </source>
</evidence>
<comment type="caution">
    <text evidence="2">The sequence shown here is derived from an EMBL/GenBank/DDBJ whole genome shotgun (WGS) entry which is preliminary data.</text>
</comment>
<feature type="transmembrane region" description="Helical" evidence="1">
    <location>
        <begin position="76"/>
        <end position="101"/>
    </location>
</feature>
<keyword evidence="1" id="KW-0812">Transmembrane</keyword>
<keyword evidence="1" id="KW-0472">Membrane</keyword>
<organism evidence="2 3">
    <name type="scientific">Pseudothauera rhizosphaerae</name>
    <dbReference type="NCBI Taxonomy" id="2565932"/>
    <lineage>
        <taxon>Bacteria</taxon>
        <taxon>Pseudomonadati</taxon>
        <taxon>Pseudomonadota</taxon>
        <taxon>Betaproteobacteria</taxon>
        <taxon>Rhodocyclales</taxon>
        <taxon>Zoogloeaceae</taxon>
        <taxon>Pseudothauera</taxon>
    </lineage>
</organism>
<dbReference type="RefSeq" id="WP_136387100.1">
    <property type="nucleotide sequence ID" value="NZ_SSOD01000034.1"/>
</dbReference>
<reference evidence="2 3" key="1">
    <citation type="submission" date="2019-04" db="EMBL/GenBank/DDBJ databases">
        <title>Azoarcus rhizosphaerae sp. nov. isolated from rhizosphere of Ficus religiosa.</title>
        <authorList>
            <person name="Lin S.-Y."/>
            <person name="Hameed A."/>
            <person name="Hsu Y.-H."/>
            <person name="Young C.-C."/>
        </authorList>
    </citation>
    <scope>NUCLEOTIDE SEQUENCE [LARGE SCALE GENOMIC DNA]</scope>
    <source>
        <strain evidence="2 3">CC-YHH848</strain>
    </source>
</reference>
<feature type="transmembrane region" description="Helical" evidence="1">
    <location>
        <begin position="113"/>
        <end position="134"/>
    </location>
</feature>
<protein>
    <submittedName>
        <fullName evidence="2">Uncharacterized protein</fullName>
    </submittedName>
</protein>
<dbReference type="Proteomes" id="UP000307956">
    <property type="component" value="Unassembled WGS sequence"/>
</dbReference>
<feature type="transmembrane region" description="Helical" evidence="1">
    <location>
        <begin position="20"/>
        <end position="39"/>
    </location>
</feature>
<evidence type="ECO:0000313" key="2">
    <source>
        <dbReference type="EMBL" id="THF54592.1"/>
    </source>
</evidence>
<gene>
    <name evidence="2" type="ORF">E6O51_21605</name>
</gene>
<accession>A0A4S4A7A4</accession>
<feature type="transmembrane region" description="Helical" evidence="1">
    <location>
        <begin position="154"/>
        <end position="177"/>
    </location>
</feature>
<dbReference type="AlphaFoldDB" id="A0A4S4A7A4"/>
<proteinExistence type="predicted"/>
<keyword evidence="3" id="KW-1185">Reference proteome</keyword>
<dbReference type="EMBL" id="SSOD01000034">
    <property type="protein sequence ID" value="THF54592.1"/>
    <property type="molecule type" value="Genomic_DNA"/>
</dbReference>
<evidence type="ECO:0000256" key="1">
    <source>
        <dbReference type="SAM" id="Phobius"/>
    </source>
</evidence>